<dbReference type="InterPro" id="IPR006089">
    <property type="entry name" value="Acyl-CoA_DH_CS"/>
</dbReference>
<feature type="domain" description="Acyl-CoA oxidase/dehydrogenase middle" evidence="8">
    <location>
        <begin position="124"/>
        <end position="218"/>
    </location>
</feature>
<dbReference type="AlphaFoldDB" id="A0A372M1A5"/>
<evidence type="ECO:0000256" key="6">
    <source>
        <dbReference type="RuleBase" id="RU362125"/>
    </source>
</evidence>
<organism evidence="10 11">
    <name type="scientific">Streptomyces triticagri</name>
    <dbReference type="NCBI Taxonomy" id="2293568"/>
    <lineage>
        <taxon>Bacteria</taxon>
        <taxon>Bacillati</taxon>
        <taxon>Actinomycetota</taxon>
        <taxon>Actinomycetes</taxon>
        <taxon>Kitasatosporales</taxon>
        <taxon>Streptomycetaceae</taxon>
        <taxon>Streptomyces</taxon>
    </lineage>
</organism>
<dbReference type="OrthoDB" id="8876745at2"/>
<evidence type="ECO:0000256" key="2">
    <source>
        <dbReference type="ARBA" id="ARBA00009347"/>
    </source>
</evidence>
<dbReference type="FunFam" id="2.40.110.10:FF:000001">
    <property type="entry name" value="Acyl-CoA dehydrogenase, mitochondrial"/>
    <property type="match status" value="1"/>
</dbReference>
<proteinExistence type="inferred from homology"/>
<dbReference type="SUPFAM" id="SSF56645">
    <property type="entry name" value="Acyl-CoA dehydrogenase NM domain-like"/>
    <property type="match status" value="1"/>
</dbReference>
<keyword evidence="4 6" id="KW-0274">FAD</keyword>
<evidence type="ECO:0000256" key="5">
    <source>
        <dbReference type="ARBA" id="ARBA00023002"/>
    </source>
</evidence>
<dbReference type="InterPro" id="IPR006091">
    <property type="entry name" value="Acyl-CoA_Oxase/DH_mid-dom"/>
</dbReference>
<dbReference type="InterPro" id="IPR036250">
    <property type="entry name" value="AcylCo_DH-like_C"/>
</dbReference>
<dbReference type="PANTHER" id="PTHR43884">
    <property type="entry name" value="ACYL-COA DEHYDROGENASE"/>
    <property type="match status" value="1"/>
</dbReference>
<keyword evidence="11" id="KW-1185">Reference proteome</keyword>
<dbReference type="Proteomes" id="UP000263094">
    <property type="component" value="Unassembled WGS sequence"/>
</dbReference>
<dbReference type="Pfam" id="PF02771">
    <property type="entry name" value="Acyl-CoA_dh_N"/>
    <property type="match status" value="1"/>
</dbReference>
<dbReference type="PANTHER" id="PTHR43884:SF12">
    <property type="entry name" value="ISOVALERYL-COA DEHYDROGENASE, MITOCHONDRIAL-RELATED"/>
    <property type="match status" value="1"/>
</dbReference>
<dbReference type="InterPro" id="IPR009100">
    <property type="entry name" value="AcylCoA_DH/oxidase_NM_dom_sf"/>
</dbReference>
<accession>A0A372M1A5</accession>
<dbReference type="InterPro" id="IPR013786">
    <property type="entry name" value="AcylCoA_DH/ox_N"/>
</dbReference>
<dbReference type="GO" id="GO:0050660">
    <property type="term" value="F:flavin adenine dinucleotide binding"/>
    <property type="evidence" value="ECO:0007669"/>
    <property type="project" value="InterPro"/>
</dbReference>
<evidence type="ECO:0000313" key="10">
    <source>
        <dbReference type="EMBL" id="RFU84671.1"/>
    </source>
</evidence>
<evidence type="ECO:0000256" key="4">
    <source>
        <dbReference type="ARBA" id="ARBA00022827"/>
    </source>
</evidence>
<comment type="similarity">
    <text evidence="2 6">Belongs to the acyl-CoA dehydrogenase family.</text>
</comment>
<dbReference type="Gene3D" id="1.10.540.10">
    <property type="entry name" value="Acyl-CoA dehydrogenase/oxidase, N-terminal domain"/>
    <property type="match status" value="1"/>
</dbReference>
<evidence type="ECO:0000259" key="7">
    <source>
        <dbReference type="Pfam" id="PF00441"/>
    </source>
</evidence>
<gene>
    <name evidence="10" type="ORF">DY218_21380</name>
</gene>
<dbReference type="PIRSF" id="PIRSF016578">
    <property type="entry name" value="HsaA"/>
    <property type="match status" value="1"/>
</dbReference>
<dbReference type="SUPFAM" id="SSF47203">
    <property type="entry name" value="Acyl-CoA dehydrogenase C-terminal domain-like"/>
    <property type="match status" value="1"/>
</dbReference>
<dbReference type="Pfam" id="PF00441">
    <property type="entry name" value="Acyl-CoA_dh_1"/>
    <property type="match status" value="1"/>
</dbReference>
<protein>
    <submittedName>
        <fullName evidence="10">Acyl-CoA dehydrogenase</fullName>
    </submittedName>
</protein>
<feature type="domain" description="Acyl-CoA dehydrogenase/oxidase N-terminal" evidence="9">
    <location>
        <begin position="10"/>
        <end position="120"/>
    </location>
</feature>
<dbReference type="EMBL" id="QUAK01000116">
    <property type="protein sequence ID" value="RFU84671.1"/>
    <property type="molecule type" value="Genomic_DNA"/>
</dbReference>
<keyword evidence="5 6" id="KW-0560">Oxidoreductase</keyword>
<dbReference type="InterPro" id="IPR037069">
    <property type="entry name" value="AcylCoA_DH/ox_N_sf"/>
</dbReference>
<dbReference type="RefSeq" id="WP_128557709.1">
    <property type="nucleotide sequence ID" value="NZ_QUAK01000116.1"/>
</dbReference>
<dbReference type="PROSITE" id="PS00072">
    <property type="entry name" value="ACYL_COA_DH_1"/>
    <property type="match status" value="1"/>
</dbReference>
<comment type="cofactor">
    <cofactor evidence="1 6">
        <name>FAD</name>
        <dbReference type="ChEBI" id="CHEBI:57692"/>
    </cofactor>
</comment>
<dbReference type="GO" id="GO:0003995">
    <property type="term" value="F:acyl-CoA dehydrogenase activity"/>
    <property type="evidence" value="ECO:0007669"/>
    <property type="project" value="InterPro"/>
</dbReference>
<evidence type="ECO:0000256" key="3">
    <source>
        <dbReference type="ARBA" id="ARBA00022630"/>
    </source>
</evidence>
<evidence type="ECO:0000259" key="8">
    <source>
        <dbReference type="Pfam" id="PF02770"/>
    </source>
</evidence>
<evidence type="ECO:0000256" key="1">
    <source>
        <dbReference type="ARBA" id="ARBA00001974"/>
    </source>
</evidence>
<dbReference type="Gene3D" id="1.20.140.10">
    <property type="entry name" value="Butyryl-CoA Dehydrogenase, subunit A, domain 3"/>
    <property type="match status" value="1"/>
</dbReference>
<feature type="domain" description="Acyl-CoA dehydrogenase/oxidase C-terminal" evidence="7">
    <location>
        <begin position="230"/>
        <end position="378"/>
    </location>
</feature>
<dbReference type="InterPro" id="IPR009075">
    <property type="entry name" value="AcylCo_DH/oxidase_C"/>
</dbReference>
<dbReference type="Gene3D" id="2.40.110.10">
    <property type="entry name" value="Butyryl-CoA Dehydrogenase, subunit A, domain 2"/>
    <property type="match status" value="1"/>
</dbReference>
<sequence>MPATRALPTREAADLIELTRTLAAKELAPRATEAEADGTFPRDIFRLLGRSGLLGLPYDEEYGGGGQSYEVYLQVLEELGAVWSSVGIGVSVHGLACFGLAAYGSEEQKRTWLPELLGGELLGAYCLSEPHAGSDPAAMRTRAVRDGDHYVLNGTKAWTTHGGHADFYTVMARTSDHRTHGISCFLIPADTPGLHADPPEKKMGLTGSATATMRFEDVRVPVDRRIGEEGQGLHIALASLDRGRLGIAAVATGLAQSALDQALRYAQERETFGKPIIEHQALAFMLADMDAGIVSARATTQAAARLRDLGLPFTVEASVAKLVATDNAMKVTTDAVQVLGGYGYTRDFPVERLMREAKVMQIFEGTNQIQRLVISRALDRDAGGAITVVDGGS</sequence>
<name>A0A372M1A5_9ACTN</name>
<comment type="caution">
    <text evidence="10">The sequence shown here is derived from an EMBL/GenBank/DDBJ whole genome shotgun (WGS) entry which is preliminary data.</text>
</comment>
<dbReference type="Pfam" id="PF02770">
    <property type="entry name" value="Acyl-CoA_dh_M"/>
    <property type="match status" value="1"/>
</dbReference>
<keyword evidence="3 6" id="KW-0285">Flavoprotein</keyword>
<evidence type="ECO:0000259" key="9">
    <source>
        <dbReference type="Pfam" id="PF02771"/>
    </source>
</evidence>
<reference evidence="10 11" key="1">
    <citation type="submission" date="2018-08" db="EMBL/GenBank/DDBJ databases">
        <title>Isolation, diversity and antifungal activity of Actinobacteria from wheat.</title>
        <authorList>
            <person name="Han C."/>
        </authorList>
    </citation>
    <scope>NUCLEOTIDE SEQUENCE [LARGE SCALE GENOMIC DNA]</scope>
    <source>
        <strain evidence="10 11">NEAU-YY421</strain>
    </source>
</reference>
<dbReference type="PROSITE" id="PS00073">
    <property type="entry name" value="ACYL_COA_DH_2"/>
    <property type="match status" value="1"/>
</dbReference>
<dbReference type="FunFam" id="1.20.140.10:FF:000004">
    <property type="entry name" value="Acyl-CoA dehydrogenase FadE25"/>
    <property type="match status" value="1"/>
</dbReference>
<dbReference type="InterPro" id="IPR046373">
    <property type="entry name" value="Acyl-CoA_Oxase/DH_mid-dom_sf"/>
</dbReference>
<evidence type="ECO:0000313" key="11">
    <source>
        <dbReference type="Proteomes" id="UP000263094"/>
    </source>
</evidence>